<dbReference type="InterPro" id="IPR045943">
    <property type="entry name" value="DUF6363"/>
</dbReference>
<gene>
    <name evidence="6" type="ORF">IAA08_12495</name>
</gene>
<reference evidence="6" key="1">
    <citation type="journal article" date="2021" name="PeerJ">
        <title>Extensive microbial diversity within the chicken gut microbiome revealed by metagenomics and culture.</title>
        <authorList>
            <person name="Gilroy R."/>
            <person name="Ravi A."/>
            <person name="Getino M."/>
            <person name="Pursley I."/>
            <person name="Horton D.L."/>
            <person name="Alikhan N.F."/>
            <person name="Baker D."/>
            <person name="Gharbi K."/>
            <person name="Hall N."/>
            <person name="Watson M."/>
            <person name="Adriaenssens E.M."/>
            <person name="Foster-Nyarko E."/>
            <person name="Jarju S."/>
            <person name="Secka A."/>
            <person name="Antonio M."/>
            <person name="Oren A."/>
            <person name="Chaudhuri R.R."/>
            <person name="La Ragione R."/>
            <person name="Hildebrand F."/>
            <person name="Pallen M.J."/>
        </authorList>
    </citation>
    <scope>NUCLEOTIDE SEQUENCE</scope>
    <source>
        <strain evidence="6">CHK192-9172</strain>
    </source>
</reference>
<dbReference type="Proteomes" id="UP000824024">
    <property type="component" value="Unassembled WGS sequence"/>
</dbReference>
<evidence type="ECO:0000256" key="4">
    <source>
        <dbReference type="PROSITE-ProRule" id="PRU01161"/>
    </source>
</evidence>
<organism evidence="6 7">
    <name type="scientific">Candidatus Eubacterium avistercoris</name>
    <dbReference type="NCBI Taxonomy" id="2838567"/>
    <lineage>
        <taxon>Bacteria</taxon>
        <taxon>Bacillati</taxon>
        <taxon>Bacillota</taxon>
        <taxon>Clostridia</taxon>
        <taxon>Eubacteriales</taxon>
        <taxon>Eubacteriaceae</taxon>
        <taxon>Eubacterium</taxon>
    </lineage>
</organism>
<feature type="active site" description="Proton acceptor" evidence="4">
    <location>
        <position position="165"/>
    </location>
</feature>
<protein>
    <submittedName>
        <fullName evidence="6">Patatin family protein</fullName>
    </submittedName>
</protein>
<dbReference type="EMBL" id="DXCH01000335">
    <property type="protein sequence ID" value="HIZ08741.1"/>
    <property type="molecule type" value="Genomic_DNA"/>
</dbReference>
<comment type="caution">
    <text evidence="4">Lacks conserved residue(s) required for the propagation of feature annotation.</text>
</comment>
<dbReference type="Pfam" id="PF19890">
    <property type="entry name" value="DUF6363"/>
    <property type="match status" value="1"/>
</dbReference>
<keyword evidence="1 4" id="KW-0378">Hydrolase</keyword>
<feature type="domain" description="PNPLA" evidence="5">
    <location>
        <begin position="9"/>
        <end position="178"/>
    </location>
</feature>
<dbReference type="InterPro" id="IPR050301">
    <property type="entry name" value="NTE"/>
</dbReference>
<dbReference type="InterPro" id="IPR016035">
    <property type="entry name" value="Acyl_Trfase/lysoPLipase"/>
</dbReference>
<dbReference type="GO" id="GO:0016042">
    <property type="term" value="P:lipid catabolic process"/>
    <property type="evidence" value="ECO:0007669"/>
    <property type="project" value="UniProtKB-UniRule"/>
</dbReference>
<reference evidence="6" key="2">
    <citation type="submission" date="2021-04" db="EMBL/GenBank/DDBJ databases">
        <authorList>
            <person name="Gilroy R."/>
        </authorList>
    </citation>
    <scope>NUCLEOTIDE SEQUENCE</scope>
    <source>
        <strain evidence="6">CHK192-9172</strain>
    </source>
</reference>
<feature type="short sequence motif" description="DGA/G" evidence="4">
    <location>
        <begin position="165"/>
        <end position="167"/>
    </location>
</feature>
<dbReference type="InterPro" id="IPR037483">
    <property type="entry name" value="YjjU-like"/>
</dbReference>
<dbReference type="PROSITE" id="PS51635">
    <property type="entry name" value="PNPLA"/>
    <property type="match status" value="1"/>
</dbReference>
<name>A0A9D2IHG6_9FIRM</name>
<feature type="active site" description="Nucleophile" evidence="4">
    <location>
        <position position="42"/>
    </location>
</feature>
<evidence type="ECO:0000256" key="1">
    <source>
        <dbReference type="ARBA" id="ARBA00022801"/>
    </source>
</evidence>
<proteinExistence type="predicted"/>
<keyword evidence="3 4" id="KW-0443">Lipid metabolism</keyword>
<dbReference type="CDD" id="cd07208">
    <property type="entry name" value="Pat_hypo_Ecoli_yjju_like"/>
    <property type="match status" value="1"/>
</dbReference>
<evidence type="ECO:0000313" key="6">
    <source>
        <dbReference type="EMBL" id="HIZ08741.1"/>
    </source>
</evidence>
<dbReference type="PANTHER" id="PTHR14226">
    <property type="entry name" value="NEUROPATHY TARGET ESTERASE/SWISS CHEESE D.MELANOGASTER"/>
    <property type="match status" value="1"/>
</dbReference>
<feature type="short sequence motif" description="GXSXG" evidence="4">
    <location>
        <begin position="40"/>
        <end position="44"/>
    </location>
</feature>
<evidence type="ECO:0000256" key="3">
    <source>
        <dbReference type="ARBA" id="ARBA00023098"/>
    </source>
</evidence>
<dbReference type="InterPro" id="IPR002641">
    <property type="entry name" value="PNPLA_dom"/>
</dbReference>
<evidence type="ECO:0000256" key="2">
    <source>
        <dbReference type="ARBA" id="ARBA00022963"/>
    </source>
</evidence>
<evidence type="ECO:0000259" key="5">
    <source>
        <dbReference type="PROSITE" id="PS51635"/>
    </source>
</evidence>
<accession>A0A9D2IHG6</accession>
<evidence type="ECO:0000313" key="7">
    <source>
        <dbReference type="Proteomes" id="UP000824024"/>
    </source>
</evidence>
<comment type="caution">
    <text evidence="6">The sequence shown here is derived from an EMBL/GenBank/DDBJ whole genome shotgun (WGS) entry which is preliminary data.</text>
</comment>
<dbReference type="AlphaFoldDB" id="A0A9D2IHG6"/>
<dbReference type="PANTHER" id="PTHR14226:SF25">
    <property type="entry name" value="PHOSPHOESTERASE"/>
    <property type="match status" value="1"/>
</dbReference>
<keyword evidence="2 4" id="KW-0442">Lipid degradation</keyword>
<sequence>MENPEKIGLVVEGGGMKCAYNAGILDAFIDYGISFDYCIGVSGGAGNAASFVAGQRGRNLRFYTEHIHSPRFFGLRSLLRSGDLFGLKYIYGELTNSTGKDPLDYPAMMESATQYQLAVTNAATGQPEYFGKEDMKQDDYRLIMASCAIPVACHPVEINGQFYFDGGLVDAVPVRHALEEGCSRLVVLLTKSRGYVKAPQNMRWLYSRLRRKYPKIVSAIDQRHVTYNENLKKVYELEREGKAFVFAPSQSVKAGTYSMKEEQERALYELGMEDFKARYENLKKFLKTAES</sequence>
<dbReference type="Pfam" id="PF01734">
    <property type="entry name" value="Patatin"/>
    <property type="match status" value="1"/>
</dbReference>
<dbReference type="SUPFAM" id="SSF52151">
    <property type="entry name" value="FabD/lysophospholipase-like"/>
    <property type="match status" value="1"/>
</dbReference>
<dbReference type="GO" id="GO:0016787">
    <property type="term" value="F:hydrolase activity"/>
    <property type="evidence" value="ECO:0007669"/>
    <property type="project" value="UniProtKB-UniRule"/>
</dbReference>
<dbReference type="Gene3D" id="3.40.1090.10">
    <property type="entry name" value="Cytosolic phospholipase A2 catalytic domain"/>
    <property type="match status" value="2"/>
</dbReference>